<name>A0A7L9RU90_9PROT</name>
<dbReference type="InterPro" id="IPR017732">
    <property type="entry name" value="T4/T6SS_DotU"/>
</dbReference>
<dbReference type="AlphaFoldDB" id="A0A7L9RU90"/>
<evidence type="ECO:0000259" key="2">
    <source>
        <dbReference type="Pfam" id="PF09850"/>
    </source>
</evidence>
<feature type="domain" description="Type IV / VI secretion system DotU" evidence="2">
    <location>
        <begin position="39"/>
        <end position="230"/>
    </location>
</feature>
<organism evidence="3 4">
    <name type="scientific">Candidatus Bodocaedibacter vickermanii</name>
    <dbReference type="NCBI Taxonomy" id="2741701"/>
    <lineage>
        <taxon>Bacteria</taxon>
        <taxon>Pseudomonadati</taxon>
        <taxon>Pseudomonadota</taxon>
        <taxon>Alphaproteobacteria</taxon>
        <taxon>Holosporales</taxon>
        <taxon>Candidatus Paracaedibacteraceae</taxon>
        <taxon>Candidatus Bodocaedibacter</taxon>
    </lineage>
</organism>
<dbReference type="Proteomes" id="UP000594001">
    <property type="component" value="Chromosome"/>
</dbReference>
<protein>
    <submittedName>
        <fullName evidence="3">Type VI secretion system protein TssL (DotU family)</fullName>
    </submittedName>
</protein>
<dbReference type="PANTHER" id="PTHR38033">
    <property type="entry name" value="MEMBRANE PROTEIN-RELATED"/>
    <property type="match status" value="1"/>
</dbReference>
<dbReference type="PANTHER" id="PTHR38033:SF1">
    <property type="entry name" value="DOTU FAMILY TYPE IV_VI SECRETION SYSTEM PROTEIN"/>
    <property type="match status" value="1"/>
</dbReference>
<keyword evidence="1" id="KW-0812">Transmembrane</keyword>
<gene>
    <name evidence="3" type="ORF">CPBP_00935</name>
</gene>
<dbReference type="Gene3D" id="1.25.40.590">
    <property type="entry name" value="Type IV / VI secretion system, DotU"/>
    <property type="match status" value="1"/>
</dbReference>
<dbReference type="EMBL" id="CP054719">
    <property type="protein sequence ID" value="QOL20154.1"/>
    <property type="molecule type" value="Genomic_DNA"/>
</dbReference>
<dbReference type="InterPro" id="IPR038522">
    <property type="entry name" value="T4/T6SS_DotU_sf"/>
</dbReference>
<dbReference type="KEGG" id="pbal:CPBP_00935"/>
<feature type="transmembrane region" description="Helical" evidence="1">
    <location>
        <begin position="215"/>
        <end position="234"/>
    </location>
</feature>
<proteinExistence type="predicted"/>
<accession>A0A7L9RU90</accession>
<evidence type="ECO:0000256" key="1">
    <source>
        <dbReference type="SAM" id="Phobius"/>
    </source>
</evidence>
<reference evidence="3 4" key="1">
    <citation type="submission" date="2020-06" db="EMBL/GenBank/DDBJ databases">
        <title>The endosymbiont of the kinetoplastid Bodo saltans is a Paracaedibacter-like alpha-proteobacterium possessing a putative toxin-antitoxin system.</title>
        <authorList>
            <person name="Midha S."/>
            <person name="Rigden D.J."/>
            <person name="Siozios S."/>
            <person name="Hurst G.D.D."/>
            <person name="Jackson A.P."/>
        </authorList>
    </citation>
    <scope>NUCLEOTIDE SEQUENCE [LARGE SCALE GENOMIC DNA]</scope>
    <source>
        <strain evidence="3">Lake Konstanz</strain>
    </source>
</reference>
<keyword evidence="1" id="KW-0472">Membrane</keyword>
<sequence>MLHHQYQDSFIYRFFSSFYTEVLREKQKALSQAGPQLPKLEDSKTRIITEQIIAKLESFLRDSEEEALKGGSYIQSGYKAVQYIAVVLTDEIFLNLNWQGQAYWDKNILESRLFNTRKGGEKLFQDLGDFLEQNDMLRTDIAAVYLHALALGFQGKYRHTQDLSIIDLFMGKLYEFIYRQSPKVFTHEASLFPEAYAHTIKDAEPQKLPDPYRWYYYYLLGVTAFLLMTYVMWFDLTFELKTALYELIQLGK</sequence>
<dbReference type="RefSeq" id="WP_350331708.1">
    <property type="nucleotide sequence ID" value="NZ_CP054719.1"/>
</dbReference>
<keyword evidence="4" id="KW-1185">Reference proteome</keyword>
<evidence type="ECO:0000313" key="4">
    <source>
        <dbReference type="Proteomes" id="UP000594001"/>
    </source>
</evidence>
<evidence type="ECO:0000313" key="3">
    <source>
        <dbReference type="EMBL" id="QOL20154.1"/>
    </source>
</evidence>
<keyword evidence="1" id="KW-1133">Transmembrane helix</keyword>
<dbReference type="Pfam" id="PF09850">
    <property type="entry name" value="DotU"/>
    <property type="match status" value="1"/>
</dbReference>